<keyword evidence="2" id="KW-0032">Aminotransferase</keyword>
<evidence type="ECO:0000256" key="2">
    <source>
        <dbReference type="ARBA" id="ARBA00022576"/>
    </source>
</evidence>
<dbReference type="InterPro" id="IPR004839">
    <property type="entry name" value="Aminotransferase_I/II_large"/>
</dbReference>
<protein>
    <submittedName>
        <fullName evidence="6">2-aminoadipate transaminase</fullName>
    </submittedName>
</protein>
<organism evidence="6 7">
    <name type="scientific">Acetomicrobium flavidum</name>
    <dbReference type="NCBI Taxonomy" id="49896"/>
    <lineage>
        <taxon>Bacteria</taxon>
        <taxon>Thermotogati</taxon>
        <taxon>Synergistota</taxon>
        <taxon>Synergistia</taxon>
        <taxon>Synergistales</taxon>
        <taxon>Acetomicrobiaceae</taxon>
        <taxon>Acetomicrobium</taxon>
    </lineage>
</organism>
<evidence type="ECO:0000313" key="7">
    <source>
        <dbReference type="Proteomes" id="UP000185093"/>
    </source>
</evidence>
<keyword evidence="4" id="KW-0663">Pyridoxal phosphate</keyword>
<feature type="domain" description="Aminotransferase class I/classII large" evidence="5">
    <location>
        <begin position="59"/>
        <end position="393"/>
    </location>
</feature>
<dbReference type="Pfam" id="PF00155">
    <property type="entry name" value="Aminotran_1_2"/>
    <property type="match status" value="1"/>
</dbReference>
<dbReference type="PANTHER" id="PTHR42790">
    <property type="entry name" value="AMINOTRANSFERASE"/>
    <property type="match status" value="1"/>
</dbReference>
<comment type="cofactor">
    <cofactor evidence="1">
        <name>pyridoxal 5'-phosphate</name>
        <dbReference type="ChEBI" id="CHEBI:597326"/>
    </cofactor>
</comment>
<evidence type="ECO:0000256" key="1">
    <source>
        <dbReference type="ARBA" id="ARBA00001933"/>
    </source>
</evidence>
<keyword evidence="3" id="KW-0808">Transferase</keyword>
<dbReference type="SUPFAM" id="SSF53383">
    <property type="entry name" value="PLP-dependent transferases"/>
    <property type="match status" value="1"/>
</dbReference>
<sequence>MSAWEKLYSKRISTLRPSPIREMLHVIRQPGMISFAGGNPDPQSFPVDLFYECASILKEQGKDVLQYGTTEGYAPLKEFLCSWLAPRMGRSLSQDELLITTGSTQVVDLLCWALIDKGDLVITEEPTFVGTTLTMHNHGAHFLTVPCDAEGMLVDQLPNKIEEALSQGKHVKFIYTIPNFHNPLGCTMSLEKRKKLVEIAQKYGIAILEDDPYAYIRFEGEDLPTLFSLDDSGLVIHACTFSKILAPGTRVAWAVGNKDIIRKMAIFKQGTDLCTSVVAQALVYEYCKRGYIDEYLPHIVDHYRKKRDNMEECLRKHLPLEEVSWVTPGGGFFYWLQMKTIKTADLYPKALEKKVAFVPGESFYPNQNGGEHELRMCFTFASPKDMDEGIKRLGEAMRELLKK</sequence>
<evidence type="ECO:0000313" key="6">
    <source>
        <dbReference type="EMBL" id="SIN70968.1"/>
    </source>
</evidence>
<proteinExistence type="predicted"/>
<dbReference type="Gene3D" id="3.40.640.10">
    <property type="entry name" value="Type I PLP-dependent aspartate aminotransferase-like (Major domain)"/>
    <property type="match status" value="1"/>
</dbReference>
<evidence type="ECO:0000259" key="5">
    <source>
        <dbReference type="Pfam" id="PF00155"/>
    </source>
</evidence>
<dbReference type="PANTHER" id="PTHR42790:SF19">
    <property type="entry name" value="KYNURENINE_ALPHA-AMINOADIPATE AMINOTRANSFERASE, MITOCHONDRIAL"/>
    <property type="match status" value="1"/>
</dbReference>
<dbReference type="EMBL" id="FSQZ01000001">
    <property type="protein sequence ID" value="SIN70968.1"/>
    <property type="molecule type" value="Genomic_DNA"/>
</dbReference>
<dbReference type="RefSeq" id="WP_074199727.1">
    <property type="nucleotide sequence ID" value="NZ_FSQZ01000001.1"/>
</dbReference>
<dbReference type="Proteomes" id="UP000185093">
    <property type="component" value="Unassembled WGS sequence"/>
</dbReference>
<dbReference type="InterPro" id="IPR015421">
    <property type="entry name" value="PyrdxlP-dep_Trfase_major"/>
</dbReference>
<dbReference type="CDD" id="cd00609">
    <property type="entry name" value="AAT_like"/>
    <property type="match status" value="1"/>
</dbReference>
<gene>
    <name evidence="6" type="ORF">SAMN05444368_1381</name>
</gene>
<evidence type="ECO:0000256" key="3">
    <source>
        <dbReference type="ARBA" id="ARBA00022679"/>
    </source>
</evidence>
<comment type="caution">
    <text evidence="6">The sequence shown here is derived from an EMBL/GenBank/DDBJ whole genome shotgun (WGS) entry which is preliminary data.</text>
</comment>
<accession>A0ABY1JDZ8</accession>
<dbReference type="InterPro" id="IPR050859">
    <property type="entry name" value="Class-I_PLP-dep_aminotransf"/>
</dbReference>
<dbReference type="InterPro" id="IPR015424">
    <property type="entry name" value="PyrdxlP-dep_Trfase"/>
</dbReference>
<keyword evidence="7" id="KW-1185">Reference proteome</keyword>
<reference evidence="6 7" key="1">
    <citation type="submission" date="2016-11" db="EMBL/GenBank/DDBJ databases">
        <authorList>
            <person name="Varghese N."/>
            <person name="Submissions S."/>
        </authorList>
    </citation>
    <scope>NUCLEOTIDE SEQUENCE [LARGE SCALE GENOMIC DNA]</scope>
    <source>
        <strain evidence="6 7">DSM 20664</strain>
    </source>
</reference>
<dbReference type="InterPro" id="IPR015422">
    <property type="entry name" value="PyrdxlP-dep_Trfase_small"/>
</dbReference>
<name>A0ABY1JDZ8_9BACT</name>
<dbReference type="Gene3D" id="3.90.1150.10">
    <property type="entry name" value="Aspartate Aminotransferase, domain 1"/>
    <property type="match status" value="1"/>
</dbReference>
<evidence type="ECO:0000256" key="4">
    <source>
        <dbReference type="ARBA" id="ARBA00022898"/>
    </source>
</evidence>